<evidence type="ECO:0000256" key="1">
    <source>
        <dbReference type="SAM" id="MobiDB-lite"/>
    </source>
</evidence>
<proteinExistence type="predicted"/>
<dbReference type="Proteomes" id="UP000499080">
    <property type="component" value="Unassembled WGS sequence"/>
</dbReference>
<organism evidence="2 3">
    <name type="scientific">Araneus ventricosus</name>
    <name type="common">Orbweaver spider</name>
    <name type="synonym">Epeira ventricosa</name>
    <dbReference type="NCBI Taxonomy" id="182803"/>
    <lineage>
        <taxon>Eukaryota</taxon>
        <taxon>Metazoa</taxon>
        <taxon>Ecdysozoa</taxon>
        <taxon>Arthropoda</taxon>
        <taxon>Chelicerata</taxon>
        <taxon>Arachnida</taxon>
        <taxon>Araneae</taxon>
        <taxon>Araneomorphae</taxon>
        <taxon>Entelegynae</taxon>
        <taxon>Araneoidea</taxon>
        <taxon>Araneidae</taxon>
        <taxon>Araneus</taxon>
    </lineage>
</organism>
<name>A0A4Y2IG49_ARAVE</name>
<sequence>SPEIRRLHRPDSESRNGAPAMGLGMMLMGST</sequence>
<accession>A0A4Y2IG49</accession>
<evidence type="ECO:0000313" key="2">
    <source>
        <dbReference type="EMBL" id="GBM76737.1"/>
    </source>
</evidence>
<feature type="non-terminal residue" evidence="2">
    <location>
        <position position="1"/>
    </location>
</feature>
<feature type="region of interest" description="Disordered" evidence="1">
    <location>
        <begin position="1"/>
        <end position="31"/>
    </location>
</feature>
<protein>
    <submittedName>
        <fullName evidence="2">Uncharacterized protein</fullName>
    </submittedName>
</protein>
<comment type="caution">
    <text evidence="2">The sequence shown here is derived from an EMBL/GenBank/DDBJ whole genome shotgun (WGS) entry which is preliminary data.</text>
</comment>
<dbReference type="AlphaFoldDB" id="A0A4Y2IG49"/>
<evidence type="ECO:0000313" key="3">
    <source>
        <dbReference type="Proteomes" id="UP000499080"/>
    </source>
</evidence>
<gene>
    <name evidence="2" type="ORF">AVEN_58798_1</name>
</gene>
<dbReference type="EMBL" id="BGPR01106566">
    <property type="protein sequence ID" value="GBM76737.1"/>
    <property type="molecule type" value="Genomic_DNA"/>
</dbReference>
<feature type="compositionally biased region" description="Low complexity" evidence="1">
    <location>
        <begin position="17"/>
        <end position="31"/>
    </location>
</feature>
<keyword evidence="3" id="KW-1185">Reference proteome</keyword>
<reference evidence="2 3" key="1">
    <citation type="journal article" date="2019" name="Sci. Rep.">
        <title>Orb-weaving spider Araneus ventricosus genome elucidates the spidroin gene catalogue.</title>
        <authorList>
            <person name="Kono N."/>
            <person name="Nakamura H."/>
            <person name="Ohtoshi R."/>
            <person name="Moran D.A.P."/>
            <person name="Shinohara A."/>
            <person name="Yoshida Y."/>
            <person name="Fujiwara M."/>
            <person name="Mori M."/>
            <person name="Tomita M."/>
            <person name="Arakawa K."/>
        </authorList>
    </citation>
    <scope>NUCLEOTIDE SEQUENCE [LARGE SCALE GENOMIC DNA]</scope>
</reference>